<evidence type="ECO:0000313" key="1">
    <source>
        <dbReference type="EMBL" id="UUX58678.1"/>
    </source>
</evidence>
<name>A0AA95BSX6_9MICC</name>
<dbReference type="EMBL" id="CP102487">
    <property type="protein sequence ID" value="UUX58678.1"/>
    <property type="molecule type" value="Genomic_DNA"/>
</dbReference>
<dbReference type="RefSeq" id="WP_244652224.1">
    <property type="nucleotide sequence ID" value="NZ_CP102487.1"/>
</dbReference>
<dbReference type="InterPro" id="IPR036259">
    <property type="entry name" value="MFS_trans_sf"/>
</dbReference>
<gene>
    <name evidence="1" type="ORF">NUH22_15480</name>
</gene>
<dbReference type="Proteomes" id="UP001060018">
    <property type="component" value="Chromosome"/>
</dbReference>
<reference evidence="1" key="1">
    <citation type="journal article" date="2022" name="Pest Manag. Sci.">
        <title>Glutamicibacter halophytocola-mediated host fitness of potato tuber moth on Solanaceae crops.</title>
        <authorList>
            <person name="Wang W."/>
            <person name="Xiao G."/>
            <person name="Du G."/>
            <person name="Chang L."/>
            <person name="Yang Y."/>
            <person name="Ye J."/>
            <person name="Chen B."/>
        </authorList>
    </citation>
    <scope>NUCLEOTIDE SEQUENCE</scope>
    <source>
        <strain evidence="1">S2</strain>
    </source>
</reference>
<proteinExistence type="predicted"/>
<accession>A0AA95BSX6</accession>
<dbReference type="SUPFAM" id="SSF103473">
    <property type="entry name" value="MFS general substrate transporter"/>
    <property type="match status" value="1"/>
</dbReference>
<dbReference type="AlphaFoldDB" id="A0AA95BSX6"/>
<evidence type="ECO:0000313" key="2">
    <source>
        <dbReference type="Proteomes" id="UP001060018"/>
    </source>
</evidence>
<organism evidence="1 2">
    <name type="scientific">Glutamicibacter halophytocola</name>
    <dbReference type="NCBI Taxonomy" id="1933880"/>
    <lineage>
        <taxon>Bacteria</taxon>
        <taxon>Bacillati</taxon>
        <taxon>Actinomycetota</taxon>
        <taxon>Actinomycetes</taxon>
        <taxon>Micrococcales</taxon>
        <taxon>Micrococcaceae</taxon>
        <taxon>Glutamicibacter</taxon>
    </lineage>
</organism>
<sequence>MTIKMAAYVLVTPLISAIAAHIPRKPLLIGSDAIRAVIAVCLPFVSEAWQIYVLIFVLQSASATFTPAF</sequence>
<protein>
    <submittedName>
        <fullName evidence="1">Uncharacterized protein</fullName>
    </submittedName>
</protein>
<dbReference type="Gene3D" id="1.20.1250.20">
    <property type="entry name" value="MFS general substrate transporter like domains"/>
    <property type="match status" value="1"/>
</dbReference>